<evidence type="ECO:0000259" key="3">
    <source>
        <dbReference type="PROSITE" id="PS50801"/>
    </source>
</evidence>
<dbReference type="PANTHER" id="PTHR33495">
    <property type="entry name" value="ANTI-SIGMA FACTOR ANTAGONIST TM_1081-RELATED-RELATED"/>
    <property type="match status" value="1"/>
</dbReference>
<dbReference type="SUPFAM" id="SSF52091">
    <property type="entry name" value="SpoIIaa-like"/>
    <property type="match status" value="1"/>
</dbReference>
<sequence>MQIDTATHGELLEVAPKGRLDSNTSPELEKALLERIGAGQTKITIDFGGIDYVSSAGLRVLLVAAKRTAAAKGQFSMHSMSPEIREVFEISGFLTILKVYPDLNAVLAAG</sequence>
<dbReference type="Pfam" id="PF01740">
    <property type="entry name" value="STAS"/>
    <property type="match status" value="1"/>
</dbReference>
<evidence type="ECO:0000256" key="2">
    <source>
        <dbReference type="RuleBase" id="RU003749"/>
    </source>
</evidence>
<protein>
    <recommendedName>
        <fullName evidence="2">Anti-sigma factor antagonist</fullName>
    </recommendedName>
</protein>
<dbReference type="OrthoDB" id="280847at2"/>
<name>A0A8G2EUN3_9PROT</name>
<comment type="caution">
    <text evidence="4">The sequence shown here is derived from an EMBL/GenBank/DDBJ whole genome shotgun (WGS) entry which is preliminary data.</text>
</comment>
<dbReference type="AlphaFoldDB" id="A0A8G2EUN3"/>
<dbReference type="CDD" id="cd07043">
    <property type="entry name" value="STAS_anti-anti-sigma_factors"/>
    <property type="match status" value="1"/>
</dbReference>
<reference evidence="4 5" key="1">
    <citation type="submission" date="2016-10" db="EMBL/GenBank/DDBJ databases">
        <authorList>
            <person name="Varghese N."/>
            <person name="Submissions S."/>
        </authorList>
    </citation>
    <scope>NUCLEOTIDE SEQUENCE [LARGE SCALE GENOMIC DNA]</scope>
    <source>
        <strain evidence="4 5">DSM 18839</strain>
    </source>
</reference>
<proteinExistence type="inferred from homology"/>
<dbReference type="RefSeq" id="WP_028795422.1">
    <property type="nucleotide sequence ID" value="NZ_FNBW01000003.1"/>
</dbReference>
<gene>
    <name evidence="4" type="ORF">SAMN05660686_01378</name>
</gene>
<dbReference type="NCBIfam" id="TIGR00377">
    <property type="entry name" value="ant_ant_sig"/>
    <property type="match status" value="1"/>
</dbReference>
<dbReference type="EMBL" id="FNBW01000003">
    <property type="protein sequence ID" value="SDF44436.1"/>
    <property type="molecule type" value="Genomic_DNA"/>
</dbReference>
<dbReference type="InterPro" id="IPR036513">
    <property type="entry name" value="STAS_dom_sf"/>
</dbReference>
<accession>A0A8G2EUN3</accession>
<feature type="domain" description="STAS" evidence="3">
    <location>
        <begin position="1"/>
        <end position="110"/>
    </location>
</feature>
<evidence type="ECO:0000256" key="1">
    <source>
        <dbReference type="ARBA" id="ARBA00009013"/>
    </source>
</evidence>
<comment type="similarity">
    <text evidence="1 2">Belongs to the anti-sigma-factor antagonist family.</text>
</comment>
<evidence type="ECO:0000313" key="4">
    <source>
        <dbReference type="EMBL" id="SDF44436.1"/>
    </source>
</evidence>
<organism evidence="4 5">
    <name type="scientific">Thalassobaculum litoreum DSM 18839</name>
    <dbReference type="NCBI Taxonomy" id="1123362"/>
    <lineage>
        <taxon>Bacteria</taxon>
        <taxon>Pseudomonadati</taxon>
        <taxon>Pseudomonadota</taxon>
        <taxon>Alphaproteobacteria</taxon>
        <taxon>Rhodospirillales</taxon>
        <taxon>Thalassobaculaceae</taxon>
        <taxon>Thalassobaculum</taxon>
    </lineage>
</organism>
<dbReference type="Gene3D" id="3.30.750.24">
    <property type="entry name" value="STAS domain"/>
    <property type="match status" value="1"/>
</dbReference>
<dbReference type="GO" id="GO:0043856">
    <property type="term" value="F:anti-sigma factor antagonist activity"/>
    <property type="evidence" value="ECO:0007669"/>
    <property type="project" value="InterPro"/>
</dbReference>
<dbReference type="InterPro" id="IPR002645">
    <property type="entry name" value="STAS_dom"/>
</dbReference>
<evidence type="ECO:0000313" key="5">
    <source>
        <dbReference type="Proteomes" id="UP000198615"/>
    </source>
</evidence>
<dbReference type="InterPro" id="IPR003658">
    <property type="entry name" value="Anti-sigma_ant"/>
</dbReference>
<dbReference type="PROSITE" id="PS50801">
    <property type="entry name" value="STAS"/>
    <property type="match status" value="1"/>
</dbReference>
<dbReference type="Proteomes" id="UP000198615">
    <property type="component" value="Unassembled WGS sequence"/>
</dbReference>
<keyword evidence="5" id="KW-1185">Reference proteome</keyword>